<dbReference type="GO" id="GO:0048211">
    <property type="term" value="P:Golgi vesicle docking"/>
    <property type="evidence" value="ECO:0007669"/>
    <property type="project" value="TreeGrafter"/>
</dbReference>
<protein>
    <submittedName>
        <fullName evidence="7">P115 like vesicle tethering protein</fullName>
    </submittedName>
</protein>
<reference evidence="7" key="1">
    <citation type="submission" date="2022-08" db="EMBL/GenBank/DDBJ databases">
        <authorList>
            <consortium name="DOE Joint Genome Institute"/>
            <person name="Min B."/>
            <person name="Riley R."/>
            <person name="Sierra-Patev S."/>
            <person name="Naranjo-Ortiz M."/>
            <person name="Looney B."/>
            <person name="Konkel Z."/>
            <person name="Slot J.C."/>
            <person name="Sakamoto Y."/>
            <person name="Steenwyk J.L."/>
            <person name="Rokas A."/>
            <person name="Carro J."/>
            <person name="Camarero S."/>
            <person name="Ferreira P."/>
            <person name="Molpeceres G."/>
            <person name="Ruiz-Duenas F.J."/>
            <person name="Serrano A."/>
            <person name="Henrissat B."/>
            <person name="Drula E."/>
            <person name="Hughes K.W."/>
            <person name="Mata J.L."/>
            <person name="Ishikawa N.K."/>
            <person name="Vargas-Isla R."/>
            <person name="Ushijima S."/>
            <person name="Smith C.A."/>
            <person name="Ahrendt S."/>
            <person name="Andreopoulos W."/>
            <person name="He G."/>
            <person name="Labutti K."/>
            <person name="Lipzen A."/>
            <person name="Ng V."/>
            <person name="Sandor L."/>
            <person name="Barry K."/>
            <person name="Martinez A.T."/>
            <person name="Xiao Y."/>
            <person name="Gibbons J.G."/>
            <person name="Terashima K."/>
            <person name="Hibbett D.S."/>
            <person name="Grigoriev I.V."/>
        </authorList>
    </citation>
    <scope>NUCLEOTIDE SEQUENCE</scope>
    <source>
        <strain evidence="7">TFB10291</strain>
    </source>
</reference>
<dbReference type="Pfam" id="PF04871">
    <property type="entry name" value="Uso1_p115_C"/>
    <property type="match status" value="1"/>
</dbReference>
<dbReference type="InterPro" id="IPR016024">
    <property type="entry name" value="ARM-type_fold"/>
</dbReference>
<evidence type="ECO:0000256" key="3">
    <source>
        <dbReference type="ARBA" id="ARBA00023054"/>
    </source>
</evidence>
<dbReference type="GO" id="GO:0012507">
    <property type="term" value="C:ER to Golgi transport vesicle membrane"/>
    <property type="evidence" value="ECO:0007669"/>
    <property type="project" value="TreeGrafter"/>
</dbReference>
<gene>
    <name evidence="7" type="ORF">GGU10DRAFT_359165</name>
</gene>
<feature type="compositionally biased region" description="Acidic residues" evidence="4">
    <location>
        <begin position="832"/>
        <end position="847"/>
    </location>
</feature>
<dbReference type="InterPro" id="IPR006953">
    <property type="entry name" value="Vesicle_Uso1_P115_head"/>
</dbReference>
<evidence type="ECO:0000256" key="1">
    <source>
        <dbReference type="ARBA" id="ARBA00004555"/>
    </source>
</evidence>
<dbReference type="GO" id="GO:0005783">
    <property type="term" value="C:endoplasmic reticulum"/>
    <property type="evidence" value="ECO:0007669"/>
    <property type="project" value="TreeGrafter"/>
</dbReference>
<dbReference type="InterPro" id="IPR024095">
    <property type="entry name" value="Vesicle_P115"/>
</dbReference>
<evidence type="ECO:0000256" key="4">
    <source>
        <dbReference type="SAM" id="MobiDB-lite"/>
    </source>
</evidence>
<evidence type="ECO:0000313" key="8">
    <source>
        <dbReference type="Proteomes" id="UP001163798"/>
    </source>
</evidence>
<sequence length="847" mass="93745">MVKAVNLFHVVERFQKFNLDRMEFLSQTYVALRGPTGAPQTATDTVGRLSDRLQPATLLADRRAAVLALKGLARDCKQDVGSLALPGLLQVLYNDAEVDSDIGKAVLETLNILCEVEDQKELGFKHTDAVLVTEQSVHSLFALLAENNFYTRYGSLQLLSTLLHNRRQIVQSYFLTAPTGPASVISSLDDKREIVRNEAISMVQLLVSQSADIQKVLAFEGAFEKLFNVIRGEGGVEGGAVTHEALVCVDSLLRFNSSNQSYFRETGLPPFLLSLLLFPQNLSPDAPAPQEFALQFWDEQKMINAKTVVAIMGLLVGSKGHGGQDSPLFTRCLIEIALASNAPTTLKTQALHLLPANLNFPLSELIITPYMPVPETDGEEWDRLEAASALDALVELGLNGEYNGMDSARRSVSGLELRTAAVGVFENFVRKEEIKYAIISAMVASEGNDPSKLPPTPLLQALAMSPETSKPLDHVLVSSTHFASLLFSHLLRSSARCKTLARSIRPQTSTQPLSNDGNFFVPADGPAPAAAPEPVSDDDDDPQTLIQVLAENLSLAFLSRSRTDTSDSESREWDRLIVGYLTLLSQWLWEDPAAVRDFLNSGGLGILVEPINRVSETDFLISSLCVFLLGILYEYNREPGEITRATISPILNRLGVDTLLGRMSRLREDDRFKNVSPETLVQHYPGSALHSQNIILEGEVWFDWPFVDFWKSNYYTVQRGLSTDPDQLASASGPSAETAMLIASLQDTLRSQSQEIDDLRKQLQQQPKPISNEDEIAAFRSQVESLRAALQASEEKQKETEKEQEDLLVLLDEVTAKRKRDKGRMREAGLEVSEDEEEEEEEEEEED</sequence>
<comment type="caution">
    <text evidence="7">The sequence shown here is derived from an EMBL/GenBank/DDBJ whole genome shotgun (WGS) entry which is preliminary data.</text>
</comment>
<proteinExistence type="predicted"/>
<dbReference type="Proteomes" id="UP001163798">
    <property type="component" value="Unassembled WGS sequence"/>
</dbReference>
<keyword evidence="8" id="KW-1185">Reference proteome</keyword>
<dbReference type="InterPro" id="IPR011989">
    <property type="entry name" value="ARM-like"/>
</dbReference>
<dbReference type="Gene3D" id="1.25.10.10">
    <property type="entry name" value="Leucine-rich Repeat Variant"/>
    <property type="match status" value="1"/>
</dbReference>
<dbReference type="Pfam" id="PF04869">
    <property type="entry name" value="Uso1_p115_head"/>
    <property type="match status" value="1"/>
</dbReference>
<evidence type="ECO:0000259" key="5">
    <source>
        <dbReference type="Pfam" id="PF04869"/>
    </source>
</evidence>
<feature type="compositionally biased region" description="Polar residues" evidence="4">
    <location>
        <begin position="506"/>
        <end position="517"/>
    </location>
</feature>
<evidence type="ECO:0000256" key="2">
    <source>
        <dbReference type="ARBA" id="ARBA00023034"/>
    </source>
</evidence>
<feature type="domain" description="Vesicle tethering protein Uso1/P115-like head" evidence="5">
    <location>
        <begin position="409"/>
        <end position="720"/>
    </location>
</feature>
<keyword evidence="3" id="KW-0175">Coiled coil</keyword>
<dbReference type="PANTHER" id="PTHR10013:SF0">
    <property type="entry name" value="GENERAL VESICULAR TRANSPORT FACTOR P115"/>
    <property type="match status" value="1"/>
</dbReference>
<dbReference type="EMBL" id="MU793393">
    <property type="protein sequence ID" value="KAJ3784022.1"/>
    <property type="molecule type" value="Genomic_DNA"/>
</dbReference>
<comment type="subcellular location">
    <subcellularLocation>
        <location evidence="1">Golgi apparatus</location>
    </subcellularLocation>
</comment>
<dbReference type="GO" id="GO:0005795">
    <property type="term" value="C:Golgi stack"/>
    <property type="evidence" value="ECO:0007669"/>
    <property type="project" value="TreeGrafter"/>
</dbReference>
<dbReference type="PANTHER" id="PTHR10013">
    <property type="entry name" value="GENERAL VESICULAR TRANSPORT FACTOR P115"/>
    <property type="match status" value="1"/>
</dbReference>
<dbReference type="GO" id="GO:0000139">
    <property type="term" value="C:Golgi membrane"/>
    <property type="evidence" value="ECO:0007669"/>
    <property type="project" value="InterPro"/>
</dbReference>
<dbReference type="GO" id="GO:0006888">
    <property type="term" value="P:endoplasmic reticulum to Golgi vesicle-mediated transport"/>
    <property type="evidence" value="ECO:0007669"/>
    <property type="project" value="TreeGrafter"/>
</dbReference>
<dbReference type="AlphaFoldDB" id="A0AA38NIK3"/>
<accession>A0AA38NIK3</accession>
<feature type="region of interest" description="Disordered" evidence="4">
    <location>
        <begin position="811"/>
        <end position="847"/>
    </location>
</feature>
<feature type="compositionally biased region" description="Low complexity" evidence="4">
    <location>
        <begin position="522"/>
        <end position="534"/>
    </location>
</feature>
<name>A0AA38NIK3_9AGAR</name>
<dbReference type="InterPro" id="IPR006955">
    <property type="entry name" value="Uso1_p115_C"/>
</dbReference>
<evidence type="ECO:0000313" key="7">
    <source>
        <dbReference type="EMBL" id="KAJ3784022.1"/>
    </source>
</evidence>
<keyword evidence="2" id="KW-0333">Golgi apparatus</keyword>
<feature type="domain" description="Uso1/p115-like vesicle tethering protein C-terminal" evidence="6">
    <location>
        <begin position="742"/>
        <end position="847"/>
    </location>
</feature>
<dbReference type="GO" id="GO:0048280">
    <property type="term" value="P:vesicle fusion with Golgi apparatus"/>
    <property type="evidence" value="ECO:0007669"/>
    <property type="project" value="InterPro"/>
</dbReference>
<dbReference type="GO" id="GO:0006886">
    <property type="term" value="P:intracellular protein transport"/>
    <property type="evidence" value="ECO:0007669"/>
    <property type="project" value="InterPro"/>
</dbReference>
<feature type="region of interest" description="Disordered" evidence="4">
    <location>
        <begin position="506"/>
        <end position="541"/>
    </location>
</feature>
<organism evidence="7 8">
    <name type="scientific">Lentinula aff. detonsa</name>
    <dbReference type="NCBI Taxonomy" id="2804958"/>
    <lineage>
        <taxon>Eukaryota</taxon>
        <taxon>Fungi</taxon>
        <taxon>Dikarya</taxon>
        <taxon>Basidiomycota</taxon>
        <taxon>Agaricomycotina</taxon>
        <taxon>Agaricomycetes</taxon>
        <taxon>Agaricomycetidae</taxon>
        <taxon>Agaricales</taxon>
        <taxon>Marasmiineae</taxon>
        <taxon>Omphalotaceae</taxon>
        <taxon>Lentinula</taxon>
    </lineage>
</organism>
<dbReference type="SUPFAM" id="SSF48371">
    <property type="entry name" value="ARM repeat"/>
    <property type="match status" value="1"/>
</dbReference>
<evidence type="ECO:0000259" key="6">
    <source>
        <dbReference type="Pfam" id="PF04871"/>
    </source>
</evidence>